<proteinExistence type="predicted"/>
<accession>A0ABY6KID8</accession>
<evidence type="ECO:0000313" key="1">
    <source>
        <dbReference type="EMBL" id="UYV68494.1"/>
    </source>
</evidence>
<gene>
    <name evidence="1" type="ORF">LAZ67_5004497</name>
</gene>
<sequence>MALMDPSIPYSCNGYGISSINITVMIPGRLGFRIDQIQIRNGIARPFHNQPNCECKFFKRNLPTICILGGNYSHLHRTVTACDLEEKLSLEMKMKEGTTRLLAACRHTDQTLAAVKSLLTSDIRLAAYRTELHRRAINRPTAETQESETVVSSDLNFSEIVQDLKRVRNPNIQVPI</sequence>
<protein>
    <submittedName>
        <fullName evidence="1">RTKN2</fullName>
    </submittedName>
</protein>
<evidence type="ECO:0000313" key="2">
    <source>
        <dbReference type="Proteomes" id="UP001235939"/>
    </source>
</evidence>
<keyword evidence="2" id="KW-1185">Reference proteome</keyword>
<dbReference type="EMBL" id="CP092867">
    <property type="protein sequence ID" value="UYV68494.1"/>
    <property type="molecule type" value="Genomic_DNA"/>
</dbReference>
<dbReference type="Proteomes" id="UP001235939">
    <property type="component" value="Chromosome 05"/>
</dbReference>
<organism evidence="1 2">
    <name type="scientific">Cordylochernes scorpioides</name>
    <dbReference type="NCBI Taxonomy" id="51811"/>
    <lineage>
        <taxon>Eukaryota</taxon>
        <taxon>Metazoa</taxon>
        <taxon>Ecdysozoa</taxon>
        <taxon>Arthropoda</taxon>
        <taxon>Chelicerata</taxon>
        <taxon>Arachnida</taxon>
        <taxon>Pseudoscorpiones</taxon>
        <taxon>Cheliferoidea</taxon>
        <taxon>Chernetidae</taxon>
        <taxon>Cordylochernes</taxon>
    </lineage>
</organism>
<reference evidence="1 2" key="1">
    <citation type="submission" date="2022-01" db="EMBL/GenBank/DDBJ databases">
        <title>A chromosomal length assembly of Cordylochernes scorpioides.</title>
        <authorList>
            <person name="Zeh D."/>
            <person name="Zeh J."/>
        </authorList>
    </citation>
    <scope>NUCLEOTIDE SEQUENCE [LARGE SCALE GENOMIC DNA]</scope>
    <source>
        <strain evidence="1">IN4F17</strain>
        <tissue evidence="1">Whole Body</tissue>
    </source>
</reference>
<name>A0ABY6KID8_9ARAC</name>